<feature type="chain" id="PRO_5045091061" evidence="2">
    <location>
        <begin position="24"/>
        <end position="191"/>
    </location>
</feature>
<accession>A0ABS9Z2A7</accession>
<name>A0ABS9Z2A7_9HYPH</name>
<feature type="transmembrane region" description="Helical" evidence="1">
    <location>
        <begin position="143"/>
        <end position="164"/>
    </location>
</feature>
<feature type="signal peptide" evidence="2">
    <location>
        <begin position="1"/>
        <end position="23"/>
    </location>
</feature>
<evidence type="ECO:0000256" key="1">
    <source>
        <dbReference type="SAM" id="Phobius"/>
    </source>
</evidence>
<keyword evidence="1" id="KW-0812">Transmembrane</keyword>
<feature type="transmembrane region" description="Helical" evidence="1">
    <location>
        <begin position="90"/>
        <end position="108"/>
    </location>
</feature>
<feature type="transmembrane region" description="Helical" evidence="1">
    <location>
        <begin position="65"/>
        <end position="84"/>
    </location>
</feature>
<feature type="transmembrane region" description="Helical" evidence="1">
    <location>
        <begin position="115"/>
        <end position="131"/>
    </location>
</feature>
<feature type="transmembrane region" description="Helical" evidence="1">
    <location>
        <begin position="171"/>
        <end position="189"/>
    </location>
</feature>
<reference evidence="3" key="1">
    <citation type="journal article" date="2022" name="ISME J.">
        <title>Identification of active gaseous-alkane degraders at natural gas seeps.</title>
        <authorList>
            <person name="Farhan Ul Haque M."/>
            <person name="Hernandez M."/>
            <person name="Crombie A.T."/>
            <person name="Murrell J.C."/>
        </authorList>
    </citation>
    <scope>NUCLEOTIDE SEQUENCE</scope>
    <source>
        <strain evidence="3">PC2</strain>
    </source>
</reference>
<keyword evidence="2" id="KW-0732">Signal</keyword>
<dbReference type="Proteomes" id="UP001139104">
    <property type="component" value="Unassembled WGS sequence"/>
</dbReference>
<dbReference type="EMBL" id="JAIVFP010000001">
    <property type="protein sequence ID" value="MCI4681805.1"/>
    <property type="molecule type" value="Genomic_DNA"/>
</dbReference>
<protein>
    <submittedName>
        <fullName evidence="3">HupE/UreJ family protein</fullName>
    </submittedName>
</protein>
<dbReference type="PIRSF" id="PIRSF016919">
    <property type="entry name" value="HupE_UreJ"/>
    <property type="match status" value="1"/>
</dbReference>
<dbReference type="InterPro" id="IPR007038">
    <property type="entry name" value="HupE_UreJ"/>
</dbReference>
<keyword evidence="4" id="KW-1185">Reference proteome</keyword>
<organism evidence="3 4">
    <name type="scientific">Candidatus Rhodoblastus alkanivorans</name>
    <dbReference type="NCBI Taxonomy" id="2954117"/>
    <lineage>
        <taxon>Bacteria</taxon>
        <taxon>Pseudomonadati</taxon>
        <taxon>Pseudomonadota</taxon>
        <taxon>Alphaproteobacteria</taxon>
        <taxon>Hyphomicrobiales</taxon>
        <taxon>Rhodoblastaceae</taxon>
        <taxon>Rhodoblastus</taxon>
    </lineage>
</organism>
<evidence type="ECO:0000256" key="2">
    <source>
        <dbReference type="SAM" id="SignalP"/>
    </source>
</evidence>
<feature type="transmembrane region" description="Helical" evidence="1">
    <location>
        <begin position="37"/>
        <end position="56"/>
    </location>
</feature>
<gene>
    <name evidence="3" type="ORF">K2U94_03340</name>
</gene>
<sequence>MKRFWQTAAAAAALVAIPVAASAHPGLHATGFEDGFIHPFTGADHLMAMTAVGYWAGQFGGRMRFVIPAVFVGVMALGAALGFHSEAPGFIEYGIAASVAIMGALIAFDVKMPAPAAAGLVGLFAFFHGFAHGAEAPAAATQVLFFSGFVAASLILQGAGLALASLRPGRTLSRVAGALVAVGGVWMLSGA</sequence>
<proteinExistence type="predicted"/>
<keyword evidence="1" id="KW-0472">Membrane</keyword>
<evidence type="ECO:0000313" key="3">
    <source>
        <dbReference type="EMBL" id="MCI4681805.1"/>
    </source>
</evidence>
<keyword evidence="1" id="KW-1133">Transmembrane helix</keyword>
<dbReference type="Pfam" id="PF04955">
    <property type="entry name" value="HupE_UreJ"/>
    <property type="match status" value="1"/>
</dbReference>
<evidence type="ECO:0000313" key="4">
    <source>
        <dbReference type="Proteomes" id="UP001139104"/>
    </source>
</evidence>
<comment type="caution">
    <text evidence="3">The sequence shown here is derived from an EMBL/GenBank/DDBJ whole genome shotgun (WGS) entry which is preliminary data.</text>
</comment>
<dbReference type="RefSeq" id="WP_243065849.1">
    <property type="nucleotide sequence ID" value="NZ_JAIVFK010000003.1"/>
</dbReference>